<organism evidence="1 2">
    <name type="scientific">Fructobacillus broussonetiae</name>
    <dbReference type="NCBI Taxonomy" id="2713173"/>
    <lineage>
        <taxon>Bacteria</taxon>
        <taxon>Bacillati</taxon>
        <taxon>Bacillota</taxon>
        <taxon>Bacilli</taxon>
        <taxon>Lactobacillales</taxon>
        <taxon>Lactobacillaceae</taxon>
        <taxon>Fructobacillus</taxon>
    </lineage>
</organism>
<reference evidence="1 2" key="1">
    <citation type="submission" date="2020-02" db="EMBL/GenBank/DDBJ databases">
        <title>Fructobacillus sp. isolated from paper mulberry of Taiwan.</title>
        <authorList>
            <person name="Lin S.-T."/>
        </authorList>
    </citation>
    <scope>NUCLEOTIDE SEQUENCE [LARGE SCALE GENOMIC DNA]</scope>
    <source>
        <strain evidence="1 2">M2-14</strain>
    </source>
</reference>
<proteinExistence type="predicted"/>
<sequence>MNIISEIFNFIVNQFSKKGKTAKINKKTIKQKQKSNGAFNIQIGEVNERK</sequence>
<accession>A0ABS5R0M5</accession>
<dbReference type="RefSeq" id="WP_213809283.1">
    <property type="nucleotide sequence ID" value="NZ_JAAMFK010000006.1"/>
</dbReference>
<dbReference type="Proteomes" id="UP001519504">
    <property type="component" value="Unassembled WGS sequence"/>
</dbReference>
<evidence type="ECO:0000313" key="2">
    <source>
        <dbReference type="Proteomes" id="UP001519504"/>
    </source>
</evidence>
<keyword evidence="2" id="KW-1185">Reference proteome</keyword>
<gene>
    <name evidence="1" type="ORF">G6R29_05110</name>
</gene>
<protein>
    <submittedName>
        <fullName evidence="1">Uncharacterized protein</fullName>
    </submittedName>
</protein>
<name>A0ABS5R0M5_9LACO</name>
<comment type="caution">
    <text evidence="1">The sequence shown here is derived from an EMBL/GenBank/DDBJ whole genome shotgun (WGS) entry which is preliminary data.</text>
</comment>
<evidence type="ECO:0000313" key="1">
    <source>
        <dbReference type="EMBL" id="MBS9338998.1"/>
    </source>
</evidence>
<dbReference type="EMBL" id="JAAMFK010000006">
    <property type="protein sequence ID" value="MBS9338998.1"/>
    <property type="molecule type" value="Genomic_DNA"/>
</dbReference>